<dbReference type="AlphaFoldDB" id="A0A833MY62"/>
<dbReference type="Proteomes" id="UP000469949">
    <property type="component" value="Unassembled WGS sequence"/>
</dbReference>
<evidence type="ECO:0000313" key="3">
    <source>
        <dbReference type="Proteomes" id="UP000469949"/>
    </source>
</evidence>
<reference evidence="2 3" key="1">
    <citation type="submission" date="2019-10" db="EMBL/GenBank/DDBJ databases">
        <title>Draft Genome Sequence of the Caffeine Degrading Methylotroph Methylorubrum populi PINKEL.</title>
        <authorList>
            <person name="Dawson S.C."/>
            <person name="Zhang X."/>
            <person name="Wright M.E."/>
            <person name="Sharma G."/>
            <person name="Langner J.T."/>
            <person name="Ditty J.L."/>
            <person name="Subuyuj G.A."/>
        </authorList>
    </citation>
    <scope>NUCLEOTIDE SEQUENCE [LARGE SCALE GENOMIC DNA]</scope>
    <source>
        <strain evidence="2 3">Pinkel</strain>
    </source>
</reference>
<gene>
    <name evidence="2" type="ORF">F8B43_1348</name>
</gene>
<evidence type="ECO:0000256" key="1">
    <source>
        <dbReference type="SAM" id="MobiDB-lite"/>
    </source>
</evidence>
<evidence type="ECO:0000313" key="2">
    <source>
        <dbReference type="EMBL" id="KAB7785947.1"/>
    </source>
</evidence>
<organism evidence="2 3">
    <name type="scientific">Methylorubrum populi</name>
    <dbReference type="NCBI Taxonomy" id="223967"/>
    <lineage>
        <taxon>Bacteria</taxon>
        <taxon>Pseudomonadati</taxon>
        <taxon>Pseudomonadota</taxon>
        <taxon>Alphaproteobacteria</taxon>
        <taxon>Hyphomicrobiales</taxon>
        <taxon>Methylobacteriaceae</taxon>
        <taxon>Methylorubrum</taxon>
    </lineage>
</organism>
<feature type="region of interest" description="Disordered" evidence="1">
    <location>
        <begin position="1"/>
        <end position="40"/>
    </location>
</feature>
<accession>A0A833MY62</accession>
<sequence>MREAFCSASRPPLEGPSPAGGGRSRPTATLRHMLGVQRTG</sequence>
<proteinExistence type="predicted"/>
<name>A0A833MY62_9HYPH</name>
<dbReference type="EMBL" id="WEKV01000008">
    <property type="protein sequence ID" value="KAB7785947.1"/>
    <property type="molecule type" value="Genomic_DNA"/>
</dbReference>
<comment type="caution">
    <text evidence="2">The sequence shown here is derived from an EMBL/GenBank/DDBJ whole genome shotgun (WGS) entry which is preliminary data.</text>
</comment>
<protein>
    <submittedName>
        <fullName evidence="2">Uncharacterized protein</fullName>
    </submittedName>
</protein>